<dbReference type="InterPro" id="IPR050557">
    <property type="entry name" value="RTX_toxin/Mannuronan_C5-epim"/>
</dbReference>
<dbReference type="PROSITE" id="PS00330">
    <property type="entry name" value="HEMOLYSIN_CALCIUM"/>
    <property type="match status" value="3"/>
</dbReference>
<evidence type="ECO:0000256" key="1">
    <source>
        <dbReference type="ARBA" id="ARBA00004613"/>
    </source>
</evidence>
<dbReference type="PANTHER" id="PTHR38340:SF1">
    <property type="entry name" value="S-LAYER PROTEIN"/>
    <property type="match status" value="1"/>
</dbReference>
<sequence length="304" mass="31572">MAITVSLPASGPYSFDDLFGVIDFITTEGTVIPGASATSFSLSGSYGGALVTVTVNGTGFSYTQYQGIPYVNGGVVSTIDVSSGLGSFSFTNVNVDMATFSPIIISDLLESQPAAIETFLLLRDWDITLGNARDVAWSDTLVGDGVAFNPRGNDTIHAGGGNDRIFLGDGNDTAFGGRGKDKLAGGNGNDELRGEQGADILLGGAGFDILIGGIGDDRLSGGRGADKFVFFNRGGDDTITDFNTNLKGEKIDLSGVTRITGLFDLRNNHATQVGADVVIDDHAGTTITLLNTDLADLGRGDFIF</sequence>
<comment type="caution">
    <text evidence="3">The sequence shown here is derived from an EMBL/GenBank/DDBJ whole genome shotgun (WGS) entry which is preliminary data.</text>
</comment>
<keyword evidence="2" id="KW-0964">Secreted</keyword>
<evidence type="ECO:0000256" key="2">
    <source>
        <dbReference type="ARBA" id="ARBA00022525"/>
    </source>
</evidence>
<evidence type="ECO:0000313" key="4">
    <source>
        <dbReference type="Proteomes" id="UP000626220"/>
    </source>
</evidence>
<dbReference type="InterPro" id="IPR018511">
    <property type="entry name" value="Hemolysin-typ_Ca-bd_CS"/>
</dbReference>
<dbReference type="PANTHER" id="PTHR38340">
    <property type="entry name" value="S-LAYER PROTEIN"/>
    <property type="match status" value="1"/>
</dbReference>
<dbReference type="InterPro" id="IPR001343">
    <property type="entry name" value="Hemolysn_Ca-bd"/>
</dbReference>
<organism evidence="3 4">
    <name type="scientific">Seohaeicola zhoushanensis</name>
    <dbReference type="NCBI Taxonomy" id="1569283"/>
    <lineage>
        <taxon>Bacteria</taxon>
        <taxon>Pseudomonadati</taxon>
        <taxon>Pseudomonadota</taxon>
        <taxon>Alphaproteobacteria</taxon>
        <taxon>Rhodobacterales</taxon>
        <taxon>Roseobacteraceae</taxon>
        <taxon>Seohaeicola</taxon>
    </lineage>
</organism>
<dbReference type="GO" id="GO:0005576">
    <property type="term" value="C:extracellular region"/>
    <property type="evidence" value="ECO:0007669"/>
    <property type="project" value="UniProtKB-SubCell"/>
</dbReference>
<dbReference type="GO" id="GO:0005509">
    <property type="term" value="F:calcium ion binding"/>
    <property type="evidence" value="ECO:0007669"/>
    <property type="project" value="InterPro"/>
</dbReference>
<reference evidence="3" key="2">
    <citation type="submission" date="2020-09" db="EMBL/GenBank/DDBJ databases">
        <authorList>
            <person name="Sun Q."/>
            <person name="Kim S."/>
        </authorList>
    </citation>
    <scope>NUCLEOTIDE SEQUENCE</scope>
    <source>
        <strain evidence="3">KCTC 42650</strain>
    </source>
</reference>
<evidence type="ECO:0008006" key="5">
    <source>
        <dbReference type="Google" id="ProtNLM"/>
    </source>
</evidence>
<dbReference type="Pfam" id="PF00353">
    <property type="entry name" value="HemolysinCabind"/>
    <property type="match status" value="2"/>
</dbReference>
<accession>A0A8J3GXP4</accession>
<gene>
    <name evidence="3" type="ORF">GCM10017056_26040</name>
</gene>
<evidence type="ECO:0000313" key="3">
    <source>
        <dbReference type="EMBL" id="GHF53261.1"/>
    </source>
</evidence>
<comment type="subcellular location">
    <subcellularLocation>
        <location evidence="1">Secreted</location>
    </subcellularLocation>
</comment>
<proteinExistence type="predicted"/>
<reference evidence="3" key="1">
    <citation type="journal article" date="2014" name="Int. J. Syst. Evol. Microbiol.">
        <title>Complete genome sequence of Corynebacterium casei LMG S-19264T (=DSM 44701T), isolated from a smear-ripened cheese.</title>
        <authorList>
            <consortium name="US DOE Joint Genome Institute (JGI-PGF)"/>
            <person name="Walter F."/>
            <person name="Albersmeier A."/>
            <person name="Kalinowski J."/>
            <person name="Ruckert C."/>
        </authorList>
    </citation>
    <scope>NUCLEOTIDE SEQUENCE</scope>
    <source>
        <strain evidence="3">KCTC 42650</strain>
    </source>
</reference>
<dbReference type="InterPro" id="IPR011049">
    <property type="entry name" value="Serralysin-like_metalloprot_C"/>
</dbReference>
<dbReference type="Proteomes" id="UP000626220">
    <property type="component" value="Unassembled WGS sequence"/>
</dbReference>
<dbReference type="EMBL" id="BNCJ01000006">
    <property type="protein sequence ID" value="GHF53261.1"/>
    <property type="molecule type" value="Genomic_DNA"/>
</dbReference>
<dbReference type="RefSeq" id="WP_189680527.1">
    <property type="nucleotide sequence ID" value="NZ_BNCJ01000006.1"/>
</dbReference>
<protein>
    <recommendedName>
        <fullName evidence="5">Calcium-binding protein</fullName>
    </recommendedName>
</protein>
<dbReference type="Gene3D" id="2.150.10.10">
    <property type="entry name" value="Serralysin-like metalloprotease, C-terminal"/>
    <property type="match status" value="2"/>
</dbReference>
<keyword evidence="4" id="KW-1185">Reference proteome</keyword>
<name>A0A8J3GXP4_9RHOB</name>
<dbReference type="PRINTS" id="PR00313">
    <property type="entry name" value="CABNDNGRPT"/>
</dbReference>
<dbReference type="SUPFAM" id="SSF51120">
    <property type="entry name" value="beta-Roll"/>
    <property type="match status" value="1"/>
</dbReference>
<dbReference type="AlphaFoldDB" id="A0A8J3GXP4"/>